<dbReference type="RefSeq" id="WP_160658688.1">
    <property type="nucleotide sequence ID" value="NZ_RSEJ01000103.1"/>
</dbReference>
<organism evidence="2 3">
    <name type="scientific">Photobacterium alginatilyticum</name>
    <dbReference type="NCBI Taxonomy" id="1775171"/>
    <lineage>
        <taxon>Bacteria</taxon>
        <taxon>Pseudomonadati</taxon>
        <taxon>Pseudomonadota</taxon>
        <taxon>Gammaproteobacteria</taxon>
        <taxon>Vibrionales</taxon>
        <taxon>Vibrionaceae</taxon>
        <taxon>Photobacterium</taxon>
    </lineage>
</organism>
<dbReference type="PANTHER" id="PTHR43415">
    <property type="entry name" value="SPERMIDINE N(1)-ACETYLTRANSFERASE"/>
    <property type="match status" value="1"/>
</dbReference>
<dbReference type="PANTHER" id="PTHR43415:SF5">
    <property type="entry name" value="ACETYLTRANSFERASE"/>
    <property type="match status" value="1"/>
</dbReference>
<protein>
    <submittedName>
        <fullName evidence="2">GNAT family N-acetyltransferase</fullName>
    </submittedName>
</protein>
<feature type="domain" description="N-acetyltransferase" evidence="1">
    <location>
        <begin position="1"/>
        <end position="159"/>
    </location>
</feature>
<dbReference type="PROSITE" id="PS51186">
    <property type="entry name" value="GNAT"/>
    <property type="match status" value="1"/>
</dbReference>
<keyword evidence="3" id="KW-1185">Reference proteome</keyword>
<evidence type="ECO:0000313" key="3">
    <source>
        <dbReference type="Proteomes" id="UP000738517"/>
    </source>
</evidence>
<dbReference type="SUPFAM" id="SSF55729">
    <property type="entry name" value="Acyl-CoA N-acyltransferases (Nat)"/>
    <property type="match status" value="1"/>
</dbReference>
<dbReference type="Gene3D" id="3.40.630.30">
    <property type="match status" value="1"/>
</dbReference>
<comment type="caution">
    <text evidence="2">The sequence shown here is derived from an EMBL/GenBank/DDBJ whole genome shotgun (WGS) entry which is preliminary data.</text>
</comment>
<name>A0ABW9YQX5_9GAMM</name>
<accession>A0ABW9YQX5</accession>
<dbReference type="InterPro" id="IPR016181">
    <property type="entry name" value="Acyl_CoA_acyltransferase"/>
</dbReference>
<dbReference type="EMBL" id="RSEJ01000103">
    <property type="protein sequence ID" value="NBI56364.1"/>
    <property type="molecule type" value="Genomic_DNA"/>
</dbReference>
<gene>
    <name evidence="2" type="ORF">EIZ48_28285</name>
</gene>
<sequence>MYLESFEKCDYKLLIDWIPSEEFNLMWGGPLYSWPITAAQIEEHQSKNEVISFWLVSENEKVGFIELFKVSTTEYRLCRIIISEHAGRGKGYGKHLVQLAIKHAQEELSAETVSLAVFEQNLKAIKCYESIGFKTFARETGVITFNGEDWPLLRMKMVL</sequence>
<dbReference type="InterPro" id="IPR000182">
    <property type="entry name" value="GNAT_dom"/>
</dbReference>
<reference evidence="2 3" key="1">
    <citation type="journal article" date="2017" name="Int. J. Syst. Evol. Microbiol.">
        <title>Photobacterium alginatilyticum sp. nov., a marine bacterium isolated from bottom seawater.</title>
        <authorList>
            <person name="Wang X."/>
            <person name="Wang Y."/>
            <person name="Yang X."/>
            <person name="Sun H."/>
            <person name="Li B."/>
            <person name="Zhang X.H."/>
        </authorList>
    </citation>
    <scope>NUCLEOTIDE SEQUENCE [LARGE SCALE GENOMIC DNA]</scope>
    <source>
        <strain evidence="2 3">P03D4</strain>
    </source>
</reference>
<dbReference type="Proteomes" id="UP000738517">
    <property type="component" value="Unassembled WGS sequence"/>
</dbReference>
<dbReference type="CDD" id="cd04301">
    <property type="entry name" value="NAT_SF"/>
    <property type="match status" value="1"/>
</dbReference>
<evidence type="ECO:0000313" key="2">
    <source>
        <dbReference type="EMBL" id="NBI56364.1"/>
    </source>
</evidence>
<proteinExistence type="predicted"/>
<dbReference type="Pfam" id="PF00583">
    <property type="entry name" value="Acetyltransf_1"/>
    <property type="match status" value="1"/>
</dbReference>
<evidence type="ECO:0000259" key="1">
    <source>
        <dbReference type="PROSITE" id="PS51186"/>
    </source>
</evidence>